<keyword evidence="2" id="KW-1185">Reference proteome</keyword>
<accession>A0ABS1WYJ2</accession>
<evidence type="ECO:0000313" key="1">
    <source>
        <dbReference type="EMBL" id="MBM0106007.1"/>
    </source>
</evidence>
<reference evidence="1 2" key="1">
    <citation type="journal article" date="2021" name="Int. J. Syst. Evol. Microbiol.">
        <title>Steroidobacter gossypii sp. nov., isolated from soil of cotton cropping field.</title>
        <authorList>
            <person name="Huang R."/>
            <person name="Yang S."/>
            <person name="Zhen C."/>
            <person name="Liu W."/>
        </authorList>
    </citation>
    <scope>NUCLEOTIDE SEQUENCE [LARGE SCALE GENOMIC DNA]</scope>
    <source>
        <strain evidence="1 2">S1-65</strain>
    </source>
</reference>
<comment type="caution">
    <text evidence="1">The sequence shown here is derived from an EMBL/GenBank/DDBJ whole genome shotgun (WGS) entry which is preliminary data.</text>
</comment>
<name>A0ABS1WYJ2_9GAMM</name>
<organism evidence="1 2">
    <name type="scientific">Steroidobacter gossypii</name>
    <dbReference type="NCBI Taxonomy" id="2805490"/>
    <lineage>
        <taxon>Bacteria</taxon>
        <taxon>Pseudomonadati</taxon>
        <taxon>Pseudomonadota</taxon>
        <taxon>Gammaproteobacteria</taxon>
        <taxon>Steroidobacterales</taxon>
        <taxon>Steroidobacteraceae</taxon>
        <taxon>Steroidobacter</taxon>
    </lineage>
</organism>
<dbReference type="EMBL" id="JAEVLS010000003">
    <property type="protein sequence ID" value="MBM0106007.1"/>
    <property type="molecule type" value="Genomic_DNA"/>
</dbReference>
<protein>
    <submittedName>
        <fullName evidence="1">DUF4824 family protein</fullName>
    </submittedName>
</protein>
<dbReference type="Pfam" id="PF16106">
    <property type="entry name" value="DUF4824"/>
    <property type="match status" value="1"/>
</dbReference>
<dbReference type="RefSeq" id="WP_203168078.1">
    <property type="nucleotide sequence ID" value="NZ_JAEVLS010000003.1"/>
</dbReference>
<dbReference type="InterPro" id="IPR032249">
    <property type="entry name" value="DUF4824"/>
</dbReference>
<dbReference type="Proteomes" id="UP000661077">
    <property type="component" value="Unassembled WGS sequence"/>
</dbReference>
<evidence type="ECO:0000313" key="2">
    <source>
        <dbReference type="Proteomes" id="UP000661077"/>
    </source>
</evidence>
<proteinExistence type="predicted"/>
<gene>
    <name evidence="1" type="ORF">JM946_14840</name>
</gene>
<sequence length="290" mass="33092">MKLQWSRTRALLTGAALIVVTNAVVLAGVAYNRSGEPEAVLRLTERELRLSYWSWPDNENSSIDLQLSWRVARTQQDERLGYLYGGLDWLQPAQLQELGFDVSGDMQSNEDAQRVSRQPSRRVWVALEYDGPAYQAALEQARAALERATALAQANAGEEEFEQRLRAAQAGLEREKRIDSRLFIVDVGLDPDALRARHPNRQQYVMVPGRLRVSIQGPEGQQRPVAHVFDLDVDAIRVPYDYRDIVEPLTRAADATYYDRREPRFQATVNFGRRFEPWIVEVQSLQATQP</sequence>